<keyword evidence="1" id="KW-1133">Transmembrane helix</keyword>
<dbReference type="Pfam" id="PF04773">
    <property type="entry name" value="FecR"/>
    <property type="match status" value="1"/>
</dbReference>
<dbReference type="RefSeq" id="WP_210355928.1">
    <property type="nucleotide sequence ID" value="NZ_JAEQMU010000006.1"/>
</dbReference>
<feature type="transmembrane region" description="Helical" evidence="1">
    <location>
        <begin position="96"/>
        <end position="117"/>
    </location>
</feature>
<keyword evidence="1" id="KW-0472">Membrane</keyword>
<dbReference type="PANTHER" id="PTHR30273:SF2">
    <property type="entry name" value="PROTEIN FECR"/>
    <property type="match status" value="1"/>
</dbReference>
<organism evidence="4 5">
    <name type="scientific">Sphingobacterium tabacisoli</name>
    <dbReference type="NCBI Taxonomy" id="2044855"/>
    <lineage>
        <taxon>Bacteria</taxon>
        <taxon>Pseudomonadati</taxon>
        <taxon>Bacteroidota</taxon>
        <taxon>Sphingobacteriia</taxon>
        <taxon>Sphingobacteriales</taxon>
        <taxon>Sphingobacteriaceae</taxon>
        <taxon>Sphingobacterium</taxon>
    </lineage>
</organism>
<dbReference type="Pfam" id="PF16344">
    <property type="entry name" value="FecR_C"/>
    <property type="match status" value="1"/>
</dbReference>
<proteinExistence type="predicted"/>
<name>A0ABW5L0M2_9SPHI</name>
<gene>
    <name evidence="4" type="ORF">ACFSQW_07725</name>
</gene>
<sequence length="394" mass="44829">MQETTYRVDLLKKYLKGTIHPDNHIELKKLFEEYPDLFDLVHRLEDPSHLQQALQEYRHFHSAHTVHNKEQTLQNILHRIEEGPKQGVRSGTYRALLRYTAAASILAILSIGIWYLLSRPNLNPDLQALKEAEKLSPGSNRATLLAADGSVIELNASQSGIVIGDQITYNDGSLLLKDIQEETVQLTLSTPKGGQYHVTLPDGSKVWLNADSRLKYPNRFTAPLREVELDGEAYFEVTSNPKQPFIVKTPNEQVEVLGTHFNINSYRNEEASKVALLEGKVRVVAENRQSSTLHPGQQTFFSNNQMAIQNINAEESIAWKNGEFTFNNESLGSAMRQVARWYDIEIEVDPSLKQLALWGSVSRLDNFDKVLKIIKMTDDNIKIRIEGRRVKIMR</sequence>
<dbReference type="InterPro" id="IPR032508">
    <property type="entry name" value="FecR_C"/>
</dbReference>
<evidence type="ECO:0000313" key="4">
    <source>
        <dbReference type="EMBL" id="MFD2554274.1"/>
    </source>
</evidence>
<dbReference type="EMBL" id="JBHULD010000008">
    <property type="protein sequence ID" value="MFD2554274.1"/>
    <property type="molecule type" value="Genomic_DNA"/>
</dbReference>
<keyword evidence="5" id="KW-1185">Reference proteome</keyword>
<comment type="caution">
    <text evidence="4">The sequence shown here is derived from an EMBL/GenBank/DDBJ whole genome shotgun (WGS) entry which is preliminary data.</text>
</comment>
<dbReference type="Gene3D" id="3.55.50.30">
    <property type="match status" value="1"/>
</dbReference>
<feature type="domain" description="Protein FecR C-terminal" evidence="3">
    <location>
        <begin position="323"/>
        <end position="392"/>
    </location>
</feature>
<dbReference type="Proteomes" id="UP001597440">
    <property type="component" value="Unassembled WGS sequence"/>
</dbReference>
<evidence type="ECO:0000256" key="1">
    <source>
        <dbReference type="SAM" id="Phobius"/>
    </source>
</evidence>
<reference evidence="5" key="1">
    <citation type="journal article" date="2019" name="Int. J. Syst. Evol. Microbiol.">
        <title>The Global Catalogue of Microorganisms (GCM) 10K type strain sequencing project: providing services to taxonomists for standard genome sequencing and annotation.</title>
        <authorList>
            <consortium name="The Broad Institute Genomics Platform"/>
            <consortium name="The Broad Institute Genome Sequencing Center for Infectious Disease"/>
            <person name="Wu L."/>
            <person name="Ma J."/>
        </authorList>
    </citation>
    <scope>NUCLEOTIDE SEQUENCE [LARGE SCALE GENOMIC DNA]</scope>
    <source>
        <strain evidence="5">KCTC 52298</strain>
    </source>
</reference>
<evidence type="ECO:0000259" key="2">
    <source>
        <dbReference type="Pfam" id="PF04773"/>
    </source>
</evidence>
<feature type="domain" description="FecR protein" evidence="2">
    <location>
        <begin position="187"/>
        <end position="282"/>
    </location>
</feature>
<evidence type="ECO:0000313" key="5">
    <source>
        <dbReference type="Proteomes" id="UP001597440"/>
    </source>
</evidence>
<dbReference type="InterPro" id="IPR012373">
    <property type="entry name" value="Ferrdict_sens_TM"/>
</dbReference>
<dbReference type="InterPro" id="IPR006860">
    <property type="entry name" value="FecR"/>
</dbReference>
<protein>
    <submittedName>
        <fullName evidence="4">FecR family protein</fullName>
    </submittedName>
</protein>
<dbReference type="PANTHER" id="PTHR30273">
    <property type="entry name" value="PERIPLASMIC SIGNAL SENSOR AND SIGMA FACTOR ACTIVATOR FECR-RELATED"/>
    <property type="match status" value="1"/>
</dbReference>
<dbReference type="Gene3D" id="2.60.120.1440">
    <property type="match status" value="1"/>
</dbReference>
<keyword evidence="1" id="KW-0812">Transmembrane</keyword>
<accession>A0ABW5L0M2</accession>
<evidence type="ECO:0000259" key="3">
    <source>
        <dbReference type="Pfam" id="PF16344"/>
    </source>
</evidence>